<dbReference type="Proteomes" id="UP000524246">
    <property type="component" value="Unassembled WGS sequence"/>
</dbReference>
<proteinExistence type="predicted"/>
<dbReference type="AlphaFoldDB" id="A0A7X9FSI7"/>
<reference evidence="1 2" key="1">
    <citation type="journal article" date="2020" name="Biotechnol. Biofuels">
        <title>New insights from the biogas microbiome by comprehensive genome-resolved metagenomics of nearly 1600 species originating from multiple anaerobic digesters.</title>
        <authorList>
            <person name="Campanaro S."/>
            <person name="Treu L."/>
            <person name="Rodriguez-R L.M."/>
            <person name="Kovalovszki A."/>
            <person name="Ziels R.M."/>
            <person name="Maus I."/>
            <person name="Zhu X."/>
            <person name="Kougias P.G."/>
            <person name="Basile A."/>
            <person name="Luo G."/>
            <person name="Schluter A."/>
            <person name="Konstantinidis K.T."/>
            <person name="Angelidaki I."/>
        </authorList>
    </citation>
    <scope>NUCLEOTIDE SEQUENCE [LARGE SCALE GENOMIC DNA]</scope>
    <source>
        <strain evidence="1">AS27yjCOA_65</strain>
    </source>
</reference>
<name>A0A7X9FSI7_9DELT</name>
<comment type="caution">
    <text evidence="1">The sequence shown here is derived from an EMBL/GenBank/DDBJ whole genome shotgun (WGS) entry which is preliminary data.</text>
</comment>
<evidence type="ECO:0000313" key="2">
    <source>
        <dbReference type="Proteomes" id="UP000524246"/>
    </source>
</evidence>
<sequence length="108" mass="12133">MLGKPGPFQVIEEGGCGAVEDPVSPPRRRFSCKNYELCLNLAAALNWDNFTCRGCCEEVNKSLLWRARQALKKDNMASRLCDIPEIQTHCTEVKTDLDERVAAKKVAY</sequence>
<organism evidence="1 2">
    <name type="scientific">SAR324 cluster bacterium</name>
    <dbReference type="NCBI Taxonomy" id="2024889"/>
    <lineage>
        <taxon>Bacteria</taxon>
        <taxon>Deltaproteobacteria</taxon>
        <taxon>SAR324 cluster</taxon>
    </lineage>
</organism>
<evidence type="ECO:0000313" key="1">
    <source>
        <dbReference type="EMBL" id="NMC63331.1"/>
    </source>
</evidence>
<dbReference type="EMBL" id="JAAZON010000411">
    <property type="protein sequence ID" value="NMC63331.1"/>
    <property type="molecule type" value="Genomic_DNA"/>
</dbReference>
<accession>A0A7X9FSI7</accession>
<gene>
    <name evidence="1" type="ORF">GYA55_09210</name>
</gene>
<protein>
    <submittedName>
        <fullName evidence="1">Uncharacterized protein</fullName>
    </submittedName>
</protein>